<evidence type="ECO:0000313" key="2">
    <source>
        <dbReference type="Proteomes" id="UP000028252"/>
    </source>
</evidence>
<dbReference type="EMBL" id="JMQN01000018">
    <property type="protein sequence ID" value="KEA64153.1"/>
    <property type="molecule type" value="Genomic_DNA"/>
</dbReference>
<dbReference type="PATRIC" id="fig|1232683.4.peg.1378"/>
<dbReference type="AlphaFoldDB" id="A0A081G048"/>
<reference evidence="1 2" key="1">
    <citation type="submission" date="2014-04" db="EMBL/GenBank/DDBJ databases">
        <title>Marinobacterium kochiensis sp. nov., isolated from sediment sample collected from Kochi backwaters in Kerala, India.</title>
        <authorList>
            <person name="Singh A."/>
            <person name="Pinnaka A.K."/>
        </authorList>
    </citation>
    <scope>NUCLEOTIDE SEQUENCE [LARGE SCALE GENOMIC DNA]</scope>
    <source>
        <strain evidence="1 2">AK27</strain>
    </source>
</reference>
<proteinExistence type="predicted"/>
<name>A0A081G048_9GAMM</name>
<sequence>MTGVEARGGEGPDAIEHRATLLQLAGLPGPHHIPEFFWQP</sequence>
<dbReference type="Proteomes" id="UP000028252">
    <property type="component" value="Unassembled WGS sequence"/>
</dbReference>
<comment type="caution">
    <text evidence="1">The sequence shown here is derived from an EMBL/GenBank/DDBJ whole genome shotgun (WGS) entry which is preliminary data.</text>
</comment>
<accession>A0A081G048</accession>
<evidence type="ECO:0000313" key="1">
    <source>
        <dbReference type="EMBL" id="KEA64153.1"/>
    </source>
</evidence>
<organism evidence="1 2">
    <name type="scientific">Marinobacterium lacunae</name>
    <dbReference type="NCBI Taxonomy" id="1232683"/>
    <lineage>
        <taxon>Bacteria</taxon>
        <taxon>Pseudomonadati</taxon>
        <taxon>Pseudomonadota</taxon>
        <taxon>Gammaproteobacteria</taxon>
        <taxon>Oceanospirillales</taxon>
        <taxon>Oceanospirillaceae</taxon>
        <taxon>Marinobacterium</taxon>
    </lineage>
</organism>
<protein>
    <submittedName>
        <fullName evidence="1">Uncharacterized protein</fullName>
    </submittedName>
</protein>
<gene>
    <name evidence="1" type="ORF">ADIMK_1399</name>
</gene>
<keyword evidence="2" id="KW-1185">Reference proteome</keyword>